<dbReference type="InterPro" id="IPR003812">
    <property type="entry name" value="Fido"/>
</dbReference>
<dbReference type="Pfam" id="PF02661">
    <property type="entry name" value="Fic"/>
    <property type="match status" value="1"/>
</dbReference>
<dbReference type="RefSeq" id="WP_171245534.1">
    <property type="nucleotide sequence ID" value="NZ_JABFAJ010000001.1"/>
</dbReference>
<name>A0A849K1S5_9MICO</name>
<comment type="caution">
    <text evidence="2">The sequence shown here is derived from an EMBL/GenBank/DDBJ whole genome shotgun (WGS) entry which is preliminary data.</text>
</comment>
<dbReference type="PROSITE" id="PS51459">
    <property type="entry name" value="FIDO"/>
    <property type="match status" value="1"/>
</dbReference>
<keyword evidence="3" id="KW-1185">Reference proteome</keyword>
<dbReference type="Proteomes" id="UP000557204">
    <property type="component" value="Unassembled WGS sequence"/>
</dbReference>
<dbReference type="AlphaFoldDB" id="A0A849K1S5"/>
<organism evidence="2 3">
    <name type="scientific">Isoptericola sediminis</name>
    <dbReference type="NCBI Taxonomy" id="2733572"/>
    <lineage>
        <taxon>Bacteria</taxon>
        <taxon>Bacillati</taxon>
        <taxon>Actinomycetota</taxon>
        <taxon>Actinomycetes</taxon>
        <taxon>Micrococcales</taxon>
        <taxon>Promicromonosporaceae</taxon>
        <taxon>Isoptericola</taxon>
    </lineage>
</organism>
<dbReference type="EMBL" id="JABFAJ010000001">
    <property type="protein sequence ID" value="NNU26019.1"/>
    <property type="molecule type" value="Genomic_DNA"/>
</dbReference>
<dbReference type="InterPro" id="IPR036597">
    <property type="entry name" value="Fido-like_dom_sf"/>
</dbReference>
<reference evidence="2 3" key="1">
    <citation type="submission" date="2020-05" db="EMBL/GenBank/DDBJ databases">
        <title>Genome sequence of Isoptericola sp. JC619 isolated from Chilika lagoon, India.</title>
        <authorList>
            <person name="Kumar D."/>
            <person name="Appam K."/>
            <person name="Gandham S."/>
            <person name="Uppada J."/>
            <person name="Sasikala C."/>
            <person name="Venkata Ramana C."/>
        </authorList>
    </citation>
    <scope>NUCLEOTIDE SEQUENCE [LARGE SCALE GENOMIC DNA]</scope>
    <source>
        <strain evidence="2 3">JC619</strain>
    </source>
</reference>
<dbReference type="InterPro" id="IPR053737">
    <property type="entry name" value="Type_II_TA_Toxin"/>
</dbReference>
<proteinExistence type="predicted"/>
<feature type="domain" description="Fido" evidence="1">
    <location>
        <begin position="1"/>
        <end position="120"/>
    </location>
</feature>
<protein>
    <recommendedName>
        <fullName evidence="1">Fido domain-containing protein</fullName>
    </recommendedName>
</protein>
<dbReference type="Gene3D" id="1.20.120.1870">
    <property type="entry name" value="Fic/DOC protein, Fido domain"/>
    <property type="match status" value="1"/>
</dbReference>
<gene>
    <name evidence="2" type="ORF">HLI28_00455</name>
</gene>
<dbReference type="SUPFAM" id="SSF140931">
    <property type="entry name" value="Fic-like"/>
    <property type="match status" value="1"/>
</dbReference>
<dbReference type="InterPro" id="IPR006440">
    <property type="entry name" value="Doc"/>
</dbReference>
<sequence>MTAAVEYLRLTEVFAIIEYHRWEVRDVGLLDQTVQRPQAVVFGTELYPHLHAKAAALMDSFNRLHPLQDGNKRLSWLAVVIFYRKNGVRLVANVDDAEAFVMGVASDHRPLEDMASWFADHADPKV</sequence>
<dbReference type="PANTHER" id="PTHR39426:SF1">
    <property type="entry name" value="HOMOLOGY TO DEATH-ON-CURING PROTEIN OF PHAGE P1"/>
    <property type="match status" value="1"/>
</dbReference>
<dbReference type="GO" id="GO:0016301">
    <property type="term" value="F:kinase activity"/>
    <property type="evidence" value="ECO:0007669"/>
    <property type="project" value="InterPro"/>
</dbReference>
<evidence type="ECO:0000259" key="1">
    <source>
        <dbReference type="PROSITE" id="PS51459"/>
    </source>
</evidence>
<accession>A0A849K1S5</accession>
<evidence type="ECO:0000313" key="3">
    <source>
        <dbReference type="Proteomes" id="UP000557204"/>
    </source>
</evidence>
<evidence type="ECO:0000313" key="2">
    <source>
        <dbReference type="EMBL" id="NNU26019.1"/>
    </source>
</evidence>
<dbReference type="PANTHER" id="PTHR39426">
    <property type="entry name" value="HOMOLOGY TO DEATH-ON-CURING PROTEIN OF PHAGE P1"/>
    <property type="match status" value="1"/>
</dbReference>